<evidence type="ECO:0000313" key="2">
    <source>
        <dbReference type="EMBL" id="GFC83642.1"/>
    </source>
</evidence>
<comment type="caution">
    <text evidence="2">The sequence shown here is derived from an EMBL/GenBank/DDBJ whole genome shotgun (WGS) entry which is preliminary data.</text>
</comment>
<feature type="compositionally biased region" description="Low complexity" evidence="1">
    <location>
        <begin position="171"/>
        <end position="184"/>
    </location>
</feature>
<feature type="region of interest" description="Disordered" evidence="1">
    <location>
        <begin position="1"/>
        <end position="205"/>
    </location>
</feature>
<feature type="non-terminal residue" evidence="2">
    <location>
        <position position="245"/>
    </location>
</feature>
<feature type="compositionally biased region" description="Basic and acidic residues" evidence="1">
    <location>
        <begin position="28"/>
        <end position="37"/>
    </location>
</feature>
<sequence length="245" mass="26705">MSDSDESGVTYTDISSPFEELSDIGSPRTDDHEHLELPEMLEDSYVEVALQAPPSPYYIPGPEEPEQAPPSPDYVPGPEHADDEIVTEDQPYVEDASPTAQPPEYVPESDLEAHPEDDDDEDPEEDPVDYPADRGDDGDDEEGSSEDDEDDDMDIEADEEEEEEEEHPDPADSVVVASTAADQAPSAEETELFETDESATTPPPHSAYCMIARISIPAPVPMPAWFDSEIVRLLAMSSAPASPLS</sequence>
<gene>
    <name evidence="2" type="ORF">Tci_855612</name>
</gene>
<feature type="compositionally biased region" description="Acidic residues" evidence="1">
    <location>
        <begin position="107"/>
        <end position="128"/>
    </location>
</feature>
<proteinExistence type="predicted"/>
<organism evidence="2">
    <name type="scientific">Tanacetum cinerariifolium</name>
    <name type="common">Dalmatian daisy</name>
    <name type="synonym">Chrysanthemum cinerariifolium</name>
    <dbReference type="NCBI Taxonomy" id="118510"/>
    <lineage>
        <taxon>Eukaryota</taxon>
        <taxon>Viridiplantae</taxon>
        <taxon>Streptophyta</taxon>
        <taxon>Embryophyta</taxon>
        <taxon>Tracheophyta</taxon>
        <taxon>Spermatophyta</taxon>
        <taxon>Magnoliopsida</taxon>
        <taxon>eudicotyledons</taxon>
        <taxon>Gunneridae</taxon>
        <taxon>Pentapetalae</taxon>
        <taxon>asterids</taxon>
        <taxon>campanulids</taxon>
        <taxon>Asterales</taxon>
        <taxon>Asteraceae</taxon>
        <taxon>Asteroideae</taxon>
        <taxon>Anthemideae</taxon>
        <taxon>Anthemidinae</taxon>
        <taxon>Tanacetum</taxon>
    </lineage>
</organism>
<feature type="compositionally biased region" description="Acidic residues" evidence="1">
    <location>
        <begin position="188"/>
        <end position="197"/>
    </location>
</feature>
<reference evidence="2" key="1">
    <citation type="journal article" date="2019" name="Sci. Rep.">
        <title>Draft genome of Tanacetum cinerariifolium, the natural source of mosquito coil.</title>
        <authorList>
            <person name="Yamashiro T."/>
            <person name="Shiraishi A."/>
            <person name="Satake H."/>
            <person name="Nakayama K."/>
        </authorList>
    </citation>
    <scope>NUCLEOTIDE SEQUENCE</scope>
</reference>
<name>A0A699RI53_TANCI</name>
<accession>A0A699RI53</accession>
<protein>
    <submittedName>
        <fullName evidence="2">Uncharacterized protein</fullName>
    </submittedName>
</protein>
<dbReference type="AlphaFoldDB" id="A0A699RI53"/>
<evidence type="ECO:0000256" key="1">
    <source>
        <dbReference type="SAM" id="MobiDB-lite"/>
    </source>
</evidence>
<feature type="compositionally biased region" description="Acidic residues" evidence="1">
    <location>
        <begin position="136"/>
        <end position="167"/>
    </location>
</feature>
<dbReference type="EMBL" id="BKCJ011090497">
    <property type="protein sequence ID" value="GFC83642.1"/>
    <property type="molecule type" value="Genomic_DNA"/>
</dbReference>